<dbReference type="AlphaFoldDB" id="A0A5C6C6J5"/>
<name>A0A5C6C6J5_9BACT</name>
<proteinExistence type="predicted"/>
<dbReference type="RefSeq" id="WP_146405992.1">
    <property type="nucleotide sequence ID" value="NZ_SJPU01000001.1"/>
</dbReference>
<organism evidence="1 2">
    <name type="scientific">Allorhodopirellula heiligendammensis</name>
    <dbReference type="NCBI Taxonomy" id="2714739"/>
    <lineage>
        <taxon>Bacteria</taxon>
        <taxon>Pseudomonadati</taxon>
        <taxon>Planctomycetota</taxon>
        <taxon>Planctomycetia</taxon>
        <taxon>Pirellulales</taxon>
        <taxon>Pirellulaceae</taxon>
        <taxon>Allorhodopirellula</taxon>
    </lineage>
</organism>
<evidence type="ECO:0000313" key="1">
    <source>
        <dbReference type="EMBL" id="TWU19086.1"/>
    </source>
</evidence>
<comment type="caution">
    <text evidence="1">The sequence shown here is derived from an EMBL/GenBank/DDBJ whole genome shotgun (WGS) entry which is preliminary data.</text>
</comment>
<dbReference type="Proteomes" id="UP000319908">
    <property type="component" value="Unassembled WGS sequence"/>
</dbReference>
<dbReference type="EMBL" id="SJPU01000001">
    <property type="protein sequence ID" value="TWU19086.1"/>
    <property type="molecule type" value="Genomic_DNA"/>
</dbReference>
<evidence type="ECO:0000313" key="2">
    <source>
        <dbReference type="Proteomes" id="UP000319908"/>
    </source>
</evidence>
<dbReference type="OrthoDB" id="271062at2"/>
<reference evidence="1 2" key="1">
    <citation type="journal article" date="2020" name="Antonie Van Leeuwenhoek">
        <title>Rhodopirellula heiligendammensis sp. nov., Rhodopirellula pilleata sp. nov., and Rhodopirellula solitaria sp. nov. isolated from natural or artificial marine surfaces in Northern Germany and California, USA, and emended description of the genus Rhodopirellula.</title>
        <authorList>
            <person name="Kallscheuer N."/>
            <person name="Wiegand S."/>
            <person name="Jogler M."/>
            <person name="Boedeker C."/>
            <person name="Peeters S.H."/>
            <person name="Rast P."/>
            <person name="Heuer A."/>
            <person name="Jetten M.S.M."/>
            <person name="Rohde M."/>
            <person name="Jogler C."/>
        </authorList>
    </citation>
    <scope>NUCLEOTIDE SEQUENCE [LARGE SCALE GENOMIC DNA]</scope>
    <source>
        <strain evidence="1 2">Poly21</strain>
    </source>
</reference>
<gene>
    <name evidence="1" type="ORF">Poly21_12570</name>
</gene>
<protein>
    <recommendedName>
        <fullName evidence="3">MurG-like transferase</fullName>
    </recommendedName>
</protein>
<evidence type="ECO:0008006" key="3">
    <source>
        <dbReference type="Google" id="ProtNLM"/>
    </source>
</evidence>
<sequence>MSQTRRPRRVLYAWEWGAGSGHVQRFLPIADAVSQNGDDVIWVLKEMDRLKSCPTRKGYQVVRCPQLKPCRCGDAIPPRNLAAITWNLGYHDAERLVSVVRDWLEIFIRTRPDLVVQDFGATAGMIARSIGIRTMRIGTGYTCPPRRELPVDLPWFAKRLSSEELQNSPSNSFANCTTSLAYEKVMDRIAAACRVNGLSVPSRWDEVVEGCEDDILATLPLLDPYAAVRASPTWDGVWVGRQCLARVTDDNNSASNSESAAVLAYLKPFAHWKQLFAALKQLRVRVDLVADGVSENLLQQCDPAWVRICDGFRSIEAAAAGGMTLINNGNHGSTALSLLHGMPVIACPLFFEQRLTAEAIEEAGVGTFLDVRYPDRFIETLRTGLQEERFRARAKRFEERHASLFRDQSAAVLDRLNRQLG</sequence>
<keyword evidence="2" id="KW-1185">Reference proteome</keyword>
<accession>A0A5C6C6J5</accession>
<dbReference type="Gene3D" id="3.40.50.2000">
    <property type="entry name" value="Glycogen Phosphorylase B"/>
    <property type="match status" value="2"/>
</dbReference>
<dbReference type="SUPFAM" id="SSF53756">
    <property type="entry name" value="UDP-Glycosyltransferase/glycogen phosphorylase"/>
    <property type="match status" value="1"/>
</dbReference>